<organism evidence="3 4">
    <name type="scientific">Candidatus Fimadaptatus faecigallinarum</name>
    <dbReference type="NCBI Taxonomy" id="2840814"/>
    <lineage>
        <taxon>Bacteria</taxon>
        <taxon>Bacillati</taxon>
        <taxon>Bacillota</taxon>
        <taxon>Clostridia</taxon>
        <taxon>Eubacteriales</taxon>
        <taxon>Candidatus Fimadaptatus</taxon>
    </lineage>
</organism>
<reference evidence="3" key="2">
    <citation type="journal article" date="2021" name="PeerJ">
        <title>Extensive microbial diversity within the chicken gut microbiome revealed by metagenomics and culture.</title>
        <authorList>
            <person name="Gilroy R."/>
            <person name="Ravi A."/>
            <person name="Getino M."/>
            <person name="Pursley I."/>
            <person name="Horton D.L."/>
            <person name="Alikhan N.F."/>
            <person name="Baker D."/>
            <person name="Gharbi K."/>
            <person name="Hall N."/>
            <person name="Watson M."/>
            <person name="Adriaenssens E.M."/>
            <person name="Foster-Nyarko E."/>
            <person name="Jarju S."/>
            <person name="Secka A."/>
            <person name="Antonio M."/>
            <person name="Oren A."/>
            <person name="Chaudhuri R.R."/>
            <person name="La Ragione R."/>
            <person name="Hildebrand F."/>
            <person name="Pallen M.J."/>
        </authorList>
    </citation>
    <scope>NUCLEOTIDE SEQUENCE</scope>
    <source>
        <strain evidence="3">ChiSxjej2B14-8506</strain>
    </source>
</reference>
<feature type="compositionally biased region" description="Polar residues" evidence="1">
    <location>
        <begin position="87"/>
        <end position="100"/>
    </location>
</feature>
<gene>
    <name evidence="3" type="ORF">IAC59_04905</name>
</gene>
<dbReference type="Proteomes" id="UP000824123">
    <property type="component" value="Unassembled WGS sequence"/>
</dbReference>
<keyword evidence="2" id="KW-1133">Transmembrane helix</keyword>
<comment type="caution">
    <text evidence="3">The sequence shown here is derived from an EMBL/GenBank/DDBJ whole genome shotgun (WGS) entry which is preliminary data.</text>
</comment>
<evidence type="ECO:0000313" key="4">
    <source>
        <dbReference type="Proteomes" id="UP000824123"/>
    </source>
</evidence>
<feature type="compositionally biased region" description="Basic and acidic residues" evidence="1">
    <location>
        <begin position="1"/>
        <end position="14"/>
    </location>
</feature>
<proteinExistence type="predicted"/>
<evidence type="ECO:0000313" key="3">
    <source>
        <dbReference type="EMBL" id="HIU46580.1"/>
    </source>
</evidence>
<dbReference type="EMBL" id="DVNK01000032">
    <property type="protein sequence ID" value="HIU46580.1"/>
    <property type="molecule type" value="Genomic_DNA"/>
</dbReference>
<feature type="compositionally biased region" description="Low complexity" evidence="1">
    <location>
        <begin position="101"/>
        <end position="117"/>
    </location>
</feature>
<protein>
    <submittedName>
        <fullName evidence="3">Uncharacterized protein</fullName>
    </submittedName>
</protein>
<accession>A0A9D1S4F2</accession>
<keyword evidence="2" id="KW-0472">Membrane</keyword>
<feature type="region of interest" description="Disordered" evidence="1">
    <location>
        <begin position="87"/>
        <end position="117"/>
    </location>
</feature>
<keyword evidence="2" id="KW-0812">Transmembrane</keyword>
<dbReference type="AlphaFoldDB" id="A0A9D1S4F2"/>
<evidence type="ECO:0000256" key="1">
    <source>
        <dbReference type="SAM" id="MobiDB-lite"/>
    </source>
</evidence>
<name>A0A9D1S4F2_9FIRM</name>
<sequence>MSDYRNNRGRDSEKNGSVWRPAYQGNRRRRRYVVKRPVYKQPIVWLLTAMALCVVLICGSVMKWGVRNQGTTELDALGANASATPAVTNADGTLADSSESPAPTATPTVAPTPAPTVNEGPLVWDTENGESFHFDENCQGMRNATQETMLVAYNRGLKPCTVCVTSEEAVAERPDITVKALTTLPSTLGNVVIQDPQVFDIYDVTVQLGTLTNLNGAPALMVTGTTTGCLSLLYTNQPDLYDIKIHALLTNANGEVIWEADGDPVSYTQAGLDMPREISLVSAISDTEITGCKLTLLVYAVDGFEGVDADMAVLGMYEQTVS</sequence>
<feature type="transmembrane region" description="Helical" evidence="2">
    <location>
        <begin position="43"/>
        <end position="66"/>
    </location>
</feature>
<reference evidence="3" key="1">
    <citation type="submission" date="2020-10" db="EMBL/GenBank/DDBJ databases">
        <authorList>
            <person name="Gilroy R."/>
        </authorList>
    </citation>
    <scope>NUCLEOTIDE SEQUENCE</scope>
    <source>
        <strain evidence="3">ChiSxjej2B14-8506</strain>
    </source>
</reference>
<evidence type="ECO:0000256" key="2">
    <source>
        <dbReference type="SAM" id="Phobius"/>
    </source>
</evidence>
<feature type="region of interest" description="Disordered" evidence="1">
    <location>
        <begin position="1"/>
        <end position="22"/>
    </location>
</feature>